<sequence>MAAQSLVESLLHHWPAVLGITFIAYLLSNKFNRGLNKYPGPLLASFTDWWRFWIVHKRRPELEHIRLHEKHGGVVRLGPNDLSFSDPKALKTIYGLNKGFVKSEFYPVQQSVAGGHRLPSLFSTTSETFHAQLRRSVNSAFSMSTLIQYEPFVDSTTELFLSQTEKLYAETGNGCNFSRWLQFYAFDVIGEMTYSKRHGFLEDNRDVDGIIDYIANLFDYVAPIGQIPILDLFLHKNPLYLMLSKYGLIDATMPVARFAQDRMAERYPKDNKGSVLPSTEPKSMGQPDLLSKFVQAKTDRPEFMTDSLVMTMAVSMAFAGSETTAISLSSVFYFLLKNPHCMEKLYQELDERARDGFFKDSTHGLVTWTESQNLPYLDACIKEAFRVHPAPGLPMERIVPPQGAEIAGHFVKGGTIVGCSAWVLHRNKEIFGEDVEVFRPERWLIDESKNKEAEEKRIKEMTGTMLQFGMGARTCIGKNISLLEIYKNKEIFGEDVEVFRPERWLIDESKNKEAEEKRIKEMTGTMLQFGMGARTCIGKNISLLEIYKLVPTVLWTIIYDLCSGI</sequence>
<comment type="similarity">
    <text evidence="2 6">Belongs to the cytochrome P450 family.</text>
</comment>
<dbReference type="SUPFAM" id="SSF48264">
    <property type="entry name" value="Cytochrome P450"/>
    <property type="match status" value="2"/>
</dbReference>
<dbReference type="PANTHER" id="PTHR24305:SF232">
    <property type="entry name" value="P450, PUTATIVE (EUROFUNG)-RELATED"/>
    <property type="match status" value="1"/>
</dbReference>
<proteinExistence type="inferred from homology"/>
<evidence type="ECO:0000256" key="1">
    <source>
        <dbReference type="ARBA" id="ARBA00001971"/>
    </source>
</evidence>
<dbReference type="STRING" id="576137.A0A1L7XUT0"/>
<dbReference type="GO" id="GO:0004497">
    <property type="term" value="F:monooxygenase activity"/>
    <property type="evidence" value="ECO:0007669"/>
    <property type="project" value="UniProtKB-KW"/>
</dbReference>
<gene>
    <name evidence="8" type="ORF">PAC_18670</name>
</gene>
<evidence type="ECO:0000256" key="5">
    <source>
        <dbReference type="PIRSR" id="PIRSR602401-1"/>
    </source>
</evidence>
<dbReference type="InterPro" id="IPR050121">
    <property type="entry name" value="Cytochrome_P450_monoxygenase"/>
</dbReference>
<dbReference type="Proteomes" id="UP000184330">
    <property type="component" value="Unassembled WGS sequence"/>
</dbReference>
<keyword evidence="7" id="KW-0812">Transmembrane</keyword>
<keyword evidence="6" id="KW-0503">Monooxygenase</keyword>
<dbReference type="PANTHER" id="PTHR24305">
    <property type="entry name" value="CYTOCHROME P450"/>
    <property type="match status" value="1"/>
</dbReference>
<reference evidence="8 9" key="1">
    <citation type="submission" date="2016-03" db="EMBL/GenBank/DDBJ databases">
        <authorList>
            <person name="Ploux O."/>
        </authorList>
    </citation>
    <scope>NUCLEOTIDE SEQUENCE [LARGE SCALE GENOMIC DNA]</scope>
    <source>
        <strain evidence="8 9">UAMH 11012</strain>
    </source>
</reference>
<dbReference type="Gene3D" id="1.10.630.10">
    <property type="entry name" value="Cytochrome P450"/>
    <property type="match status" value="2"/>
</dbReference>
<dbReference type="AlphaFoldDB" id="A0A1L7XUT0"/>
<name>A0A1L7XUT0_9HELO</name>
<organism evidence="8 9">
    <name type="scientific">Phialocephala subalpina</name>
    <dbReference type="NCBI Taxonomy" id="576137"/>
    <lineage>
        <taxon>Eukaryota</taxon>
        <taxon>Fungi</taxon>
        <taxon>Dikarya</taxon>
        <taxon>Ascomycota</taxon>
        <taxon>Pezizomycotina</taxon>
        <taxon>Leotiomycetes</taxon>
        <taxon>Helotiales</taxon>
        <taxon>Mollisiaceae</taxon>
        <taxon>Phialocephala</taxon>
        <taxon>Phialocephala fortinii species complex</taxon>
    </lineage>
</organism>
<keyword evidence="6" id="KW-0560">Oxidoreductase</keyword>
<comment type="cofactor">
    <cofactor evidence="1 5">
        <name>heme</name>
        <dbReference type="ChEBI" id="CHEBI:30413"/>
    </cofactor>
</comment>
<dbReference type="PROSITE" id="PS00086">
    <property type="entry name" value="CYTOCHROME_P450"/>
    <property type="match status" value="2"/>
</dbReference>
<keyword evidence="5 6" id="KW-0349">Heme</keyword>
<accession>A0A1L7XUT0</accession>
<dbReference type="EMBL" id="FJOG01000059">
    <property type="protein sequence ID" value="CZR68771.1"/>
    <property type="molecule type" value="Genomic_DNA"/>
</dbReference>
<keyword evidence="4 5" id="KW-0408">Iron</keyword>
<evidence type="ECO:0000256" key="7">
    <source>
        <dbReference type="SAM" id="Phobius"/>
    </source>
</evidence>
<keyword evidence="7" id="KW-1133">Transmembrane helix</keyword>
<evidence type="ECO:0000256" key="6">
    <source>
        <dbReference type="RuleBase" id="RU000461"/>
    </source>
</evidence>
<dbReference type="GO" id="GO:0005506">
    <property type="term" value="F:iron ion binding"/>
    <property type="evidence" value="ECO:0007669"/>
    <property type="project" value="InterPro"/>
</dbReference>
<dbReference type="PRINTS" id="PR00385">
    <property type="entry name" value="P450"/>
</dbReference>
<keyword evidence="8" id="KW-0808">Transferase</keyword>
<evidence type="ECO:0000313" key="9">
    <source>
        <dbReference type="Proteomes" id="UP000184330"/>
    </source>
</evidence>
<keyword evidence="9" id="KW-1185">Reference proteome</keyword>
<dbReference type="InterPro" id="IPR036396">
    <property type="entry name" value="Cyt_P450_sf"/>
</dbReference>
<protein>
    <submittedName>
        <fullName evidence="8">Related to pisatin demethylase cytochrome P450 CYP57</fullName>
    </submittedName>
</protein>
<dbReference type="GO" id="GO:0032259">
    <property type="term" value="P:methylation"/>
    <property type="evidence" value="ECO:0007669"/>
    <property type="project" value="UniProtKB-KW"/>
</dbReference>
<keyword evidence="7" id="KW-0472">Membrane</keyword>
<dbReference type="GO" id="GO:0008168">
    <property type="term" value="F:methyltransferase activity"/>
    <property type="evidence" value="ECO:0007669"/>
    <property type="project" value="UniProtKB-KW"/>
</dbReference>
<dbReference type="OrthoDB" id="3934656at2759"/>
<evidence type="ECO:0000256" key="4">
    <source>
        <dbReference type="ARBA" id="ARBA00023004"/>
    </source>
</evidence>
<feature type="binding site" description="axial binding residue" evidence="5">
    <location>
        <position position="475"/>
    </location>
    <ligand>
        <name>heme</name>
        <dbReference type="ChEBI" id="CHEBI:30413"/>
    </ligand>
    <ligandPart>
        <name>Fe</name>
        <dbReference type="ChEBI" id="CHEBI:18248"/>
    </ligandPart>
</feature>
<dbReference type="Pfam" id="PF00067">
    <property type="entry name" value="p450"/>
    <property type="match status" value="1"/>
</dbReference>
<dbReference type="FunFam" id="1.10.630.10:FF:000050">
    <property type="entry name" value="Cytochrome P450 monooxygenase"/>
    <property type="match status" value="1"/>
</dbReference>
<evidence type="ECO:0000256" key="2">
    <source>
        <dbReference type="ARBA" id="ARBA00010617"/>
    </source>
</evidence>
<evidence type="ECO:0000256" key="3">
    <source>
        <dbReference type="ARBA" id="ARBA00022723"/>
    </source>
</evidence>
<dbReference type="InterPro" id="IPR001128">
    <property type="entry name" value="Cyt_P450"/>
</dbReference>
<dbReference type="GO" id="GO:0016705">
    <property type="term" value="F:oxidoreductase activity, acting on paired donors, with incorporation or reduction of molecular oxygen"/>
    <property type="evidence" value="ECO:0007669"/>
    <property type="project" value="InterPro"/>
</dbReference>
<dbReference type="InterPro" id="IPR017972">
    <property type="entry name" value="Cyt_P450_CS"/>
</dbReference>
<dbReference type="InterPro" id="IPR002401">
    <property type="entry name" value="Cyt_P450_E_grp-I"/>
</dbReference>
<evidence type="ECO:0000313" key="8">
    <source>
        <dbReference type="EMBL" id="CZR68771.1"/>
    </source>
</evidence>
<feature type="transmembrane region" description="Helical" evidence="7">
    <location>
        <begin position="12"/>
        <end position="28"/>
    </location>
</feature>
<feature type="transmembrane region" description="Helical" evidence="7">
    <location>
        <begin position="308"/>
        <end position="336"/>
    </location>
</feature>
<dbReference type="CDD" id="cd11060">
    <property type="entry name" value="CYP57A1-like"/>
    <property type="match status" value="1"/>
</dbReference>
<dbReference type="PRINTS" id="PR00463">
    <property type="entry name" value="EP450I"/>
</dbReference>
<dbReference type="GO" id="GO:0020037">
    <property type="term" value="F:heme binding"/>
    <property type="evidence" value="ECO:0007669"/>
    <property type="project" value="InterPro"/>
</dbReference>
<keyword evidence="3 5" id="KW-0479">Metal-binding</keyword>
<keyword evidence="8" id="KW-0489">Methyltransferase</keyword>